<keyword evidence="12" id="KW-1185">Reference proteome</keyword>
<keyword evidence="3 9" id="KW-0052">Apoplast</keyword>
<evidence type="ECO:0000313" key="12">
    <source>
        <dbReference type="Proteomes" id="UP001605036"/>
    </source>
</evidence>
<evidence type="ECO:0000259" key="10">
    <source>
        <dbReference type="SMART" id="SM00835"/>
    </source>
</evidence>
<dbReference type="CDD" id="cd02241">
    <property type="entry name" value="cupin_OxOx"/>
    <property type="match status" value="1"/>
</dbReference>
<accession>A0ABD1Z8A8</accession>
<feature type="binding site" evidence="8">
    <location>
        <position position="144"/>
    </location>
    <ligand>
        <name>Mn(2+)</name>
        <dbReference type="ChEBI" id="CHEBI:29035"/>
    </ligand>
</feature>
<comment type="similarity">
    <text evidence="2 9">Belongs to the germin family.</text>
</comment>
<dbReference type="AlphaFoldDB" id="A0ABD1Z8A8"/>
<feature type="domain" description="Cupin type-1" evidence="10">
    <location>
        <begin position="51"/>
        <end position="197"/>
    </location>
</feature>
<sequence>MASIGHATLLFCVLLFTVSGARASDPELTKEFSVPPGVDASQLNGNYFTYTGFRGGVSTAPGETGSKKATVTEFPALDGLGISFFLMSFAPGGVLPPHLHPRGSKLIYMIQGTLTVGFMDSNHKLYNSTLEEGDLYVVPRALVHYMANLDGDKVTKVIFAFSSSNPGSIRLPENLFGSNIPAKVLKKSFGVSGKVIEELEAPFYKNTTGDYH</sequence>
<dbReference type="InterPro" id="IPR006045">
    <property type="entry name" value="Cupin_1"/>
</dbReference>
<feature type="binding site" evidence="7">
    <location>
        <position position="100"/>
    </location>
    <ligand>
        <name>oxalate</name>
        <dbReference type="ChEBI" id="CHEBI:30623"/>
    </ligand>
</feature>
<evidence type="ECO:0000256" key="9">
    <source>
        <dbReference type="RuleBase" id="RU366015"/>
    </source>
</evidence>
<comment type="subcellular location">
    <subcellularLocation>
        <location evidence="1 9">Secreted</location>
        <location evidence="1 9">Extracellular space</location>
        <location evidence="1 9">Apoplast</location>
    </subcellularLocation>
</comment>
<dbReference type="Pfam" id="PF00190">
    <property type="entry name" value="Cupin_1"/>
    <property type="match status" value="1"/>
</dbReference>
<evidence type="ECO:0000256" key="8">
    <source>
        <dbReference type="PIRSR" id="PIRSR601929-2"/>
    </source>
</evidence>
<feature type="chain" id="PRO_5044527418" description="Germin-like protein" evidence="9">
    <location>
        <begin position="24"/>
        <end position="212"/>
    </location>
</feature>
<keyword evidence="4 9" id="KW-0964">Secreted</keyword>
<dbReference type="Gene3D" id="2.60.120.10">
    <property type="entry name" value="Jelly Rolls"/>
    <property type="match status" value="1"/>
</dbReference>
<evidence type="ECO:0000256" key="4">
    <source>
        <dbReference type="ARBA" id="ARBA00022525"/>
    </source>
</evidence>
<evidence type="ECO:0000256" key="3">
    <source>
        <dbReference type="ARBA" id="ARBA00022523"/>
    </source>
</evidence>
<feature type="binding site" evidence="8">
    <location>
        <position position="100"/>
    </location>
    <ligand>
        <name>Mn(2+)</name>
        <dbReference type="ChEBI" id="CHEBI:29035"/>
    </ligand>
</feature>
<evidence type="ECO:0000256" key="6">
    <source>
        <dbReference type="ARBA" id="ARBA00023211"/>
    </source>
</evidence>
<proteinExistence type="inferred from homology"/>
<evidence type="ECO:0000256" key="2">
    <source>
        <dbReference type="ARBA" id="ARBA00007456"/>
    </source>
</evidence>
<dbReference type="EMBL" id="JBHFFA010000002">
    <property type="protein sequence ID" value="KAL2643943.1"/>
    <property type="molecule type" value="Genomic_DNA"/>
</dbReference>
<evidence type="ECO:0000313" key="11">
    <source>
        <dbReference type="EMBL" id="KAL2643943.1"/>
    </source>
</evidence>
<evidence type="ECO:0000256" key="5">
    <source>
        <dbReference type="ARBA" id="ARBA00022723"/>
    </source>
</evidence>
<name>A0ABD1Z8A8_9MARC</name>
<gene>
    <name evidence="11" type="ORF">R1flu_011530</name>
</gene>
<keyword evidence="6 7" id="KW-0464">Manganese</keyword>
<keyword evidence="9" id="KW-0732">Signal</keyword>
<comment type="caution">
    <text evidence="11">The sequence shown here is derived from an EMBL/GenBank/DDBJ whole genome shotgun (WGS) entry which is preliminary data.</text>
</comment>
<evidence type="ECO:0000256" key="7">
    <source>
        <dbReference type="PIRSR" id="PIRSR601929-1"/>
    </source>
</evidence>
<dbReference type="SUPFAM" id="SSF51182">
    <property type="entry name" value="RmlC-like cupins"/>
    <property type="match status" value="1"/>
</dbReference>
<feature type="binding site" evidence="8">
    <location>
        <position position="98"/>
    </location>
    <ligand>
        <name>Mn(2+)</name>
        <dbReference type="ChEBI" id="CHEBI:29035"/>
    </ligand>
</feature>
<reference evidence="11 12" key="1">
    <citation type="submission" date="2024-09" db="EMBL/GenBank/DDBJ databases">
        <title>Chromosome-scale assembly of Riccia fluitans.</title>
        <authorList>
            <person name="Paukszto L."/>
            <person name="Sawicki J."/>
            <person name="Karawczyk K."/>
            <person name="Piernik-Szablinska J."/>
            <person name="Szczecinska M."/>
            <person name="Mazdziarz M."/>
        </authorList>
    </citation>
    <scope>NUCLEOTIDE SEQUENCE [LARGE SCALE GENOMIC DNA]</scope>
    <source>
        <strain evidence="11">Rf_01</strain>
        <tissue evidence="11">Aerial parts of the thallus</tissue>
    </source>
</reference>
<dbReference type="InterPro" id="IPR014710">
    <property type="entry name" value="RmlC-like_jellyroll"/>
</dbReference>
<dbReference type="PANTHER" id="PTHR31238">
    <property type="entry name" value="GERMIN-LIKE PROTEIN SUBFAMILY 3 MEMBER 3"/>
    <property type="match status" value="1"/>
</dbReference>
<dbReference type="GO" id="GO:0048046">
    <property type="term" value="C:apoplast"/>
    <property type="evidence" value="ECO:0007669"/>
    <property type="project" value="UniProtKB-SubCell"/>
</dbReference>
<keyword evidence="5 7" id="KW-0479">Metal-binding</keyword>
<feature type="signal peptide" evidence="9">
    <location>
        <begin position="1"/>
        <end position="23"/>
    </location>
</feature>
<dbReference type="SMART" id="SM00835">
    <property type="entry name" value="Cupin_1"/>
    <property type="match status" value="1"/>
</dbReference>
<dbReference type="InterPro" id="IPR011051">
    <property type="entry name" value="RmlC_Cupin_sf"/>
</dbReference>
<dbReference type="GO" id="GO:0030145">
    <property type="term" value="F:manganese ion binding"/>
    <property type="evidence" value="ECO:0007669"/>
    <property type="project" value="UniProtKB-UniRule"/>
</dbReference>
<protein>
    <recommendedName>
        <fullName evidence="9">Germin-like protein</fullName>
    </recommendedName>
</protein>
<organism evidence="11 12">
    <name type="scientific">Riccia fluitans</name>
    <dbReference type="NCBI Taxonomy" id="41844"/>
    <lineage>
        <taxon>Eukaryota</taxon>
        <taxon>Viridiplantae</taxon>
        <taxon>Streptophyta</taxon>
        <taxon>Embryophyta</taxon>
        <taxon>Marchantiophyta</taxon>
        <taxon>Marchantiopsida</taxon>
        <taxon>Marchantiidae</taxon>
        <taxon>Marchantiales</taxon>
        <taxon>Ricciaceae</taxon>
        <taxon>Riccia</taxon>
    </lineage>
</organism>
<dbReference type="InterPro" id="IPR001929">
    <property type="entry name" value="Germin"/>
</dbReference>
<evidence type="ECO:0000256" key="1">
    <source>
        <dbReference type="ARBA" id="ARBA00004271"/>
    </source>
</evidence>
<dbReference type="Proteomes" id="UP001605036">
    <property type="component" value="Unassembled WGS sequence"/>
</dbReference>
<dbReference type="PRINTS" id="PR00325">
    <property type="entry name" value="GERMIN"/>
</dbReference>